<dbReference type="Gene3D" id="3.40.50.1000">
    <property type="entry name" value="HAD superfamily/HAD-like"/>
    <property type="match status" value="1"/>
</dbReference>
<dbReference type="AlphaFoldDB" id="A0A061R1Z3"/>
<dbReference type="CDD" id="cd16415">
    <property type="entry name" value="HAD_dREG-2_like"/>
    <property type="match status" value="1"/>
</dbReference>
<dbReference type="SUPFAM" id="SSF56784">
    <property type="entry name" value="HAD-like"/>
    <property type="match status" value="1"/>
</dbReference>
<dbReference type="Gene3D" id="1.10.150.720">
    <property type="entry name" value="Haloacid dehalogenase-like hydrolase"/>
    <property type="match status" value="1"/>
</dbReference>
<gene>
    <name evidence="1" type="ORF">TSPGSL018_17596</name>
</gene>
<name>A0A061R1Z3_9CHLO</name>
<dbReference type="InterPro" id="IPR011949">
    <property type="entry name" value="HAD-SF_hydro_IA_REG-2-like"/>
</dbReference>
<dbReference type="PANTHER" id="PTHR46649">
    <property type="match status" value="1"/>
</dbReference>
<keyword evidence="1" id="KW-0378">Hydrolase</keyword>
<dbReference type="InterPro" id="IPR036412">
    <property type="entry name" value="HAD-like_sf"/>
</dbReference>
<dbReference type="NCBIfam" id="TIGR01509">
    <property type="entry name" value="HAD-SF-IA-v3"/>
    <property type="match status" value="1"/>
</dbReference>
<dbReference type="EMBL" id="GBEZ01022043">
    <property type="protein sequence ID" value="JAC64759.1"/>
    <property type="molecule type" value="Transcribed_RNA"/>
</dbReference>
<dbReference type="PANTHER" id="PTHR46649:SF4">
    <property type="entry name" value="HALOACID DEHALOGENASE-LIKE HYDROLASE (HAD) SUPERFAMILY PROTEIN"/>
    <property type="match status" value="1"/>
</dbReference>
<organism evidence="1">
    <name type="scientific">Tetraselmis sp. GSL018</name>
    <dbReference type="NCBI Taxonomy" id="582737"/>
    <lineage>
        <taxon>Eukaryota</taxon>
        <taxon>Viridiplantae</taxon>
        <taxon>Chlorophyta</taxon>
        <taxon>core chlorophytes</taxon>
        <taxon>Chlorodendrophyceae</taxon>
        <taxon>Chlorodendrales</taxon>
        <taxon>Chlorodendraceae</taxon>
        <taxon>Tetraselmis</taxon>
    </lineage>
</organism>
<dbReference type="InterPro" id="IPR023214">
    <property type="entry name" value="HAD_sf"/>
</dbReference>
<dbReference type="SFLD" id="SFLDS00003">
    <property type="entry name" value="Haloacid_Dehalogenase"/>
    <property type="match status" value="1"/>
</dbReference>
<protein>
    <submittedName>
        <fullName evidence="1">Haloacid dehalogenase-like hydrolase domain-containing protein 3-like</fullName>
    </submittedName>
</protein>
<dbReference type="Pfam" id="PF00702">
    <property type="entry name" value="Hydrolase"/>
    <property type="match status" value="1"/>
</dbReference>
<dbReference type="PRINTS" id="PR00413">
    <property type="entry name" value="HADHALOGNASE"/>
</dbReference>
<dbReference type="InterPro" id="IPR006439">
    <property type="entry name" value="HAD-SF_hydro_IA"/>
</dbReference>
<dbReference type="InterPro" id="IPR044924">
    <property type="entry name" value="HAD-SF_hydro_IA_REG-2-like_cap"/>
</dbReference>
<accession>A0A061R1Z3</accession>
<dbReference type="NCBIfam" id="TIGR02252">
    <property type="entry name" value="DREG-2"/>
    <property type="match status" value="1"/>
</dbReference>
<reference evidence="1" key="1">
    <citation type="submission" date="2014-05" db="EMBL/GenBank/DDBJ databases">
        <title>The transcriptome of the halophilic microalga Tetraselmis sp. GSL018 isolated from the Great Salt Lake, Utah.</title>
        <authorList>
            <person name="Jinkerson R.E."/>
            <person name="D'Adamo S."/>
            <person name="Posewitz M.C."/>
        </authorList>
    </citation>
    <scope>NUCLEOTIDE SEQUENCE</scope>
    <source>
        <strain evidence="1">GSL018</strain>
    </source>
</reference>
<dbReference type="GO" id="GO:0016787">
    <property type="term" value="F:hydrolase activity"/>
    <property type="evidence" value="ECO:0007669"/>
    <property type="project" value="UniProtKB-KW"/>
</dbReference>
<dbReference type="SFLD" id="SFLDG01129">
    <property type="entry name" value="C1.5:_HAD__Beta-PGM__Phosphata"/>
    <property type="match status" value="1"/>
</dbReference>
<sequence>MLSKLRTGAVRVSGHFLQSSQLSSSEAVPELLLRSKRALCAGYKTGANAELTARYQATPTSPQDLGNRTGSWPPKLHIQHSVIGSVPEYSAVTVDLFGTLLSEAIGEAKVYAMMLRRHGYAANEEDINRRYQVSYREHKTSDTLRYVGDGKEFWRAVVQDSIGCTDPSVFEDIYSFYELPAAWRVSAGAFPAIQRLRRHGVRTAVVSDFDTRLRALVQSFGLDRAFDHIICSAEVGAEKPDPRIFREAALQLGVQPHQVLHVGDSQRRDYDGARSFGFDALLWGRDVLSFCELANRVLPNGSTKRRPQSQDG</sequence>
<dbReference type="NCBIfam" id="TIGR01549">
    <property type="entry name" value="HAD-SF-IA-v1"/>
    <property type="match status" value="1"/>
</dbReference>
<proteinExistence type="predicted"/>
<evidence type="ECO:0000313" key="1">
    <source>
        <dbReference type="EMBL" id="JAC64759.1"/>
    </source>
</evidence>